<evidence type="ECO:0000313" key="2">
    <source>
        <dbReference type="Proteomes" id="UP000095282"/>
    </source>
</evidence>
<organism evidence="2 3">
    <name type="scientific">Caenorhabditis tropicalis</name>
    <dbReference type="NCBI Taxonomy" id="1561998"/>
    <lineage>
        <taxon>Eukaryota</taxon>
        <taxon>Metazoa</taxon>
        <taxon>Ecdysozoa</taxon>
        <taxon>Nematoda</taxon>
        <taxon>Chromadorea</taxon>
        <taxon>Rhabditida</taxon>
        <taxon>Rhabditina</taxon>
        <taxon>Rhabditomorpha</taxon>
        <taxon>Rhabditoidea</taxon>
        <taxon>Rhabditidae</taxon>
        <taxon>Peloderinae</taxon>
        <taxon>Caenorhabditis</taxon>
    </lineage>
</organism>
<accession>A0A1I7UHC9</accession>
<keyword evidence="2" id="KW-1185">Reference proteome</keyword>
<feature type="region of interest" description="Disordered" evidence="1">
    <location>
        <begin position="296"/>
        <end position="315"/>
    </location>
</feature>
<name>A0A1I7UHC9_9PELO</name>
<dbReference type="AlphaFoldDB" id="A0A1I7UHC9"/>
<dbReference type="WBParaSite" id="Csp11.Scaffold629.g9339.t1">
    <property type="protein sequence ID" value="Csp11.Scaffold629.g9339.t1"/>
    <property type="gene ID" value="Csp11.Scaffold629.g9339"/>
</dbReference>
<evidence type="ECO:0000256" key="1">
    <source>
        <dbReference type="SAM" id="MobiDB-lite"/>
    </source>
</evidence>
<reference evidence="3" key="1">
    <citation type="submission" date="2016-11" db="UniProtKB">
        <authorList>
            <consortium name="WormBaseParasite"/>
        </authorList>
    </citation>
    <scope>IDENTIFICATION</scope>
</reference>
<evidence type="ECO:0000313" key="3">
    <source>
        <dbReference type="WBParaSite" id="Csp11.Scaffold629.g9339.t1"/>
    </source>
</evidence>
<protein>
    <submittedName>
        <fullName evidence="3">Rubis-subs-bind domain-containing protein</fullName>
    </submittedName>
</protein>
<dbReference type="Proteomes" id="UP000095282">
    <property type="component" value="Unplaced"/>
</dbReference>
<proteinExistence type="predicted"/>
<sequence length="357" mass="41629">METLSRYLYATGPIEMANQLCEMKIERDNQLLFKRGRRVEERGHGTRGFGFLEARKTSAQEAADVRLCSIDQLLTKSIQEQNRKVCEKVPAEKASQIIRMKIDTISKIIIKRAEVTKAVDKALREGKSVDDAIGSYSNETTILCNTFLDAASKMLKESGKRKKEEYFMVPIRARTQYAFVRALLSVEAAFHGELDQPFYPPKEISKNQLFIYKDVRGRVGDYEKMMRVEDRKTRKQVEKLLRDDPKARVEPLLFEYQQFLFELVEKAKKEGLEWKNKWDDAALKKEAEIKEKVTVEKEKEGEKEEKALEKKEEVLSKDEMKVENEKVMEEEVPTKQIAELKSMMTVMKEEMLQEFNK</sequence>